<dbReference type="Proteomes" id="UP000036756">
    <property type="component" value="Unassembled WGS sequence"/>
</dbReference>
<gene>
    <name evidence="1" type="ORF">CLCY_9c00680</name>
</gene>
<dbReference type="STRING" id="1121307.CLCY_9c00680"/>
<dbReference type="OrthoDB" id="9806653at2"/>
<name>A0A0J8D9W8_CLOCY</name>
<sequence>MLNILHITPHMGGGVGNVISRLATYCDERINNIIVLIEEPIKYNFIDKLKEIEEKVLICPDKTTLEKAIIESDLIIVHWWHHPKISKFLYELPQIPLRLMIWTHISNLTVPALNSNMLVEATRVLFTTEASYKADVFKSVPNYILKKKTGVVYGCGGFDDFPRIDHREHEEFNIGYLGLVDFSKMHPDFVEFCKQVNIPEAKFILVGDAPAKQCISEKIKEKRIKNQFIYTDYVEDVKPILSQFDVFGYPLMPYHTCTTENAILEAMAAEVTPVLLKQLTENYIVEDGKTGFLVSSKEEYGRVMRYLYNNPDIRQKVGESAREYVIKKHTLKKFLDSFYENCEIAMNCSKKIINFKKIIGETPAEWFLSCLGKDYDLFKQSFALGYNNQTQNIKKAFSSISPLLKQQNKSSLFHYQREFKDDTMLNVWANINNKF</sequence>
<protein>
    <submittedName>
        <fullName evidence="1">Glycosyl transferase group 1</fullName>
    </submittedName>
</protein>
<accession>A0A0J8D9W8</accession>
<dbReference type="EMBL" id="LFVU01000006">
    <property type="protein sequence ID" value="KMT22637.1"/>
    <property type="molecule type" value="Genomic_DNA"/>
</dbReference>
<comment type="caution">
    <text evidence="1">The sequence shown here is derived from an EMBL/GenBank/DDBJ whole genome shotgun (WGS) entry which is preliminary data.</text>
</comment>
<evidence type="ECO:0000313" key="1">
    <source>
        <dbReference type="EMBL" id="KMT22637.1"/>
    </source>
</evidence>
<dbReference type="AlphaFoldDB" id="A0A0J8D9W8"/>
<dbReference type="GO" id="GO:0016740">
    <property type="term" value="F:transferase activity"/>
    <property type="evidence" value="ECO:0007669"/>
    <property type="project" value="UniProtKB-KW"/>
</dbReference>
<evidence type="ECO:0000313" key="2">
    <source>
        <dbReference type="Proteomes" id="UP000036756"/>
    </source>
</evidence>
<organism evidence="1 2">
    <name type="scientific">Clostridium cylindrosporum DSM 605</name>
    <dbReference type="NCBI Taxonomy" id="1121307"/>
    <lineage>
        <taxon>Bacteria</taxon>
        <taxon>Bacillati</taxon>
        <taxon>Bacillota</taxon>
        <taxon>Clostridia</taxon>
        <taxon>Eubacteriales</taxon>
        <taxon>Clostridiaceae</taxon>
        <taxon>Clostridium</taxon>
    </lineage>
</organism>
<reference evidence="1 2" key="1">
    <citation type="submission" date="2015-06" db="EMBL/GenBank/DDBJ databases">
        <title>Draft genome sequence of the purine-degrading Clostridium cylindrosporum HC-1 (DSM 605).</title>
        <authorList>
            <person name="Poehlein A."/>
            <person name="Schiel-Bengelsdorf B."/>
            <person name="Bengelsdorf F."/>
            <person name="Daniel R."/>
            <person name="Duerre P."/>
        </authorList>
    </citation>
    <scope>NUCLEOTIDE SEQUENCE [LARGE SCALE GENOMIC DNA]</scope>
    <source>
        <strain evidence="1 2">DSM 605</strain>
    </source>
</reference>
<dbReference type="PANTHER" id="PTHR12526">
    <property type="entry name" value="GLYCOSYLTRANSFERASE"/>
    <property type="match status" value="1"/>
</dbReference>
<dbReference type="Gene3D" id="3.40.50.2000">
    <property type="entry name" value="Glycogen Phosphorylase B"/>
    <property type="match status" value="2"/>
</dbReference>
<proteinExistence type="predicted"/>
<keyword evidence="1" id="KW-0808">Transferase</keyword>
<dbReference type="PANTHER" id="PTHR12526:SF630">
    <property type="entry name" value="GLYCOSYLTRANSFERASE"/>
    <property type="match status" value="1"/>
</dbReference>
<dbReference type="RefSeq" id="WP_048569844.1">
    <property type="nucleotide sequence ID" value="NZ_LFVU01000006.1"/>
</dbReference>
<dbReference type="SUPFAM" id="SSF53756">
    <property type="entry name" value="UDP-Glycosyltransferase/glycogen phosphorylase"/>
    <property type="match status" value="1"/>
</dbReference>
<keyword evidence="2" id="KW-1185">Reference proteome</keyword>
<dbReference type="Pfam" id="PF13692">
    <property type="entry name" value="Glyco_trans_1_4"/>
    <property type="match status" value="1"/>
</dbReference>
<dbReference type="CDD" id="cd03801">
    <property type="entry name" value="GT4_PimA-like"/>
    <property type="match status" value="1"/>
</dbReference>
<dbReference type="PATRIC" id="fig|1121307.3.peg.2651"/>